<dbReference type="Proteomes" id="UP001596150">
    <property type="component" value="Unassembled WGS sequence"/>
</dbReference>
<keyword evidence="2" id="KW-1185">Reference proteome</keyword>
<dbReference type="EMBL" id="JBHSML010000031">
    <property type="protein sequence ID" value="MFC5518991.1"/>
    <property type="molecule type" value="Genomic_DNA"/>
</dbReference>
<comment type="caution">
    <text evidence="1">The sequence shown here is derived from an EMBL/GenBank/DDBJ whole genome shotgun (WGS) entry which is preliminary data.</text>
</comment>
<accession>A0ABW0Q277</accession>
<evidence type="ECO:0000313" key="1">
    <source>
        <dbReference type="EMBL" id="MFC5518991.1"/>
    </source>
</evidence>
<organism evidence="1 2">
    <name type="scientific">Kaistia terrae</name>
    <dbReference type="NCBI Taxonomy" id="537017"/>
    <lineage>
        <taxon>Bacteria</taxon>
        <taxon>Pseudomonadati</taxon>
        <taxon>Pseudomonadota</taxon>
        <taxon>Alphaproteobacteria</taxon>
        <taxon>Hyphomicrobiales</taxon>
        <taxon>Kaistiaceae</taxon>
        <taxon>Kaistia</taxon>
    </lineage>
</organism>
<dbReference type="RefSeq" id="WP_266346282.1">
    <property type="nucleotide sequence ID" value="NZ_JAPKNH010000015.1"/>
</dbReference>
<reference evidence="2" key="1">
    <citation type="journal article" date="2019" name="Int. J. Syst. Evol. Microbiol.">
        <title>The Global Catalogue of Microorganisms (GCM) 10K type strain sequencing project: providing services to taxonomists for standard genome sequencing and annotation.</title>
        <authorList>
            <consortium name="The Broad Institute Genomics Platform"/>
            <consortium name="The Broad Institute Genome Sequencing Center for Infectious Disease"/>
            <person name="Wu L."/>
            <person name="Ma J."/>
        </authorList>
    </citation>
    <scope>NUCLEOTIDE SEQUENCE [LARGE SCALE GENOMIC DNA]</scope>
    <source>
        <strain evidence="2">KACC 12633</strain>
    </source>
</reference>
<name>A0ABW0Q277_9HYPH</name>
<evidence type="ECO:0000313" key="2">
    <source>
        <dbReference type="Proteomes" id="UP001596150"/>
    </source>
</evidence>
<gene>
    <name evidence="1" type="ORF">ACFPP9_24725</name>
</gene>
<proteinExistence type="predicted"/>
<sequence length="92" mass="9267">MARGGKRDGAGRPVGAVAPATALLKDAILKAGEAAGRDGGLVGYLTAQAVANPGPFMSLLGKVLPMQIAGDPDAPLIHEIRRTIVDPAARDA</sequence>
<protein>
    <submittedName>
        <fullName evidence="1">Uncharacterized protein</fullName>
    </submittedName>
</protein>